<dbReference type="VEuPathDB" id="TrichDB:TRFO_31686"/>
<evidence type="ECO:0000313" key="2">
    <source>
        <dbReference type="EMBL" id="OHT01496.1"/>
    </source>
</evidence>
<evidence type="ECO:0000256" key="1">
    <source>
        <dbReference type="SAM" id="MobiDB-lite"/>
    </source>
</evidence>
<evidence type="ECO:0000313" key="3">
    <source>
        <dbReference type="Proteomes" id="UP000179807"/>
    </source>
</evidence>
<keyword evidence="3" id="KW-1185">Reference proteome</keyword>
<comment type="caution">
    <text evidence="2">The sequence shown here is derived from an EMBL/GenBank/DDBJ whole genome shotgun (WGS) entry which is preliminary data.</text>
</comment>
<dbReference type="EMBL" id="MLAK01000909">
    <property type="protein sequence ID" value="OHT01496.1"/>
    <property type="molecule type" value="Genomic_DNA"/>
</dbReference>
<proteinExistence type="predicted"/>
<feature type="compositionally biased region" description="Low complexity" evidence="1">
    <location>
        <begin position="112"/>
        <end position="123"/>
    </location>
</feature>
<feature type="region of interest" description="Disordered" evidence="1">
    <location>
        <begin position="106"/>
        <end position="127"/>
    </location>
</feature>
<dbReference type="GeneID" id="94842777"/>
<dbReference type="AlphaFoldDB" id="A0A1J4JST5"/>
<dbReference type="OrthoDB" id="9982946at2759"/>
<name>A0A1J4JST5_9EUKA</name>
<accession>A0A1J4JST5</accession>
<dbReference type="RefSeq" id="XP_068354632.1">
    <property type="nucleotide sequence ID" value="XM_068508073.1"/>
</dbReference>
<organism evidence="2 3">
    <name type="scientific">Tritrichomonas foetus</name>
    <dbReference type="NCBI Taxonomy" id="1144522"/>
    <lineage>
        <taxon>Eukaryota</taxon>
        <taxon>Metamonada</taxon>
        <taxon>Parabasalia</taxon>
        <taxon>Tritrichomonadida</taxon>
        <taxon>Tritrichomonadidae</taxon>
        <taxon>Tritrichomonas</taxon>
    </lineage>
</organism>
<gene>
    <name evidence="2" type="ORF">TRFO_31686</name>
</gene>
<dbReference type="Proteomes" id="UP000179807">
    <property type="component" value="Unassembled WGS sequence"/>
</dbReference>
<reference evidence="2" key="1">
    <citation type="submission" date="2016-10" db="EMBL/GenBank/DDBJ databases">
        <authorList>
            <person name="Benchimol M."/>
            <person name="Almeida L.G."/>
            <person name="Vasconcelos A.T."/>
            <person name="Perreira-Neves A."/>
            <person name="Rosa I.A."/>
            <person name="Tasca T."/>
            <person name="Bogo M.R."/>
            <person name="de Souza W."/>
        </authorList>
    </citation>
    <scope>NUCLEOTIDE SEQUENCE [LARGE SCALE GENOMIC DNA]</scope>
    <source>
        <strain evidence="2">K</strain>
    </source>
</reference>
<protein>
    <submittedName>
        <fullName evidence="2">Uncharacterized protein</fullName>
    </submittedName>
</protein>
<sequence length="218" mass="24967">MSRQQRQSHATETDGMSAEQLMQSIYYWIENSNVHLIDNIGFRETYEKRDLFSEFNVGVHCDTDGRITVIRASFVPTICKIISSVLGKAVTPDIFQAHLKDRAPSEGDFLVSSSSNEDNNSNELKPAELDPEQQMKCLYYWLESSKIYLVDTIGFLDTYENRNLQSEYNVTVRASPDRKYTVIYSSFIPTICRIFTDVLGKTISPDIFNSYLKSDPPK</sequence>